<comment type="caution">
    <text evidence="2">The sequence shown here is derived from an EMBL/GenBank/DDBJ whole genome shotgun (WGS) entry which is preliminary data.</text>
</comment>
<keyword evidence="1" id="KW-0472">Membrane</keyword>
<name>A0A2N9W069_9HYPH</name>
<evidence type="ECO:0000256" key="1">
    <source>
        <dbReference type="SAM" id="Phobius"/>
    </source>
</evidence>
<protein>
    <submittedName>
        <fullName evidence="2">Uncharacterized protein</fullName>
    </submittedName>
</protein>
<reference evidence="2 3" key="1">
    <citation type="journal article" date="2017" name="Int J Environ Stud">
        <title>Does the Miocene-Pliocene relict legume Oxytropis triphylla form nitrogen-fixing nodules with a combination of bacterial strains?</title>
        <authorList>
            <person name="Safronova V."/>
            <person name="Belimov A."/>
            <person name="Sazanova A."/>
            <person name="Kuznetsova I."/>
            <person name="Popova J."/>
            <person name="Andronov E."/>
            <person name="Verkhozina A."/>
            <person name="Tikhonovich I."/>
        </authorList>
    </citation>
    <scope>NUCLEOTIDE SEQUENCE [LARGE SCALE GENOMIC DNA]</scope>
    <source>
        <strain evidence="2 3">Tri-38</strain>
    </source>
</reference>
<keyword evidence="1" id="KW-0812">Transmembrane</keyword>
<evidence type="ECO:0000313" key="2">
    <source>
        <dbReference type="EMBL" id="PIO45137.1"/>
    </source>
</evidence>
<dbReference type="Proteomes" id="UP000232163">
    <property type="component" value="Unassembled WGS sequence"/>
</dbReference>
<dbReference type="AlphaFoldDB" id="A0A2N9W069"/>
<dbReference type="EMBL" id="MZMT01000023">
    <property type="protein sequence ID" value="PIO45137.1"/>
    <property type="molecule type" value="Genomic_DNA"/>
</dbReference>
<accession>A0A2N9W069</accession>
<feature type="transmembrane region" description="Helical" evidence="1">
    <location>
        <begin position="29"/>
        <end position="47"/>
    </location>
</feature>
<keyword evidence="1" id="KW-1133">Transmembrane helix</keyword>
<dbReference type="KEGG" id="pht:BLM14_02340"/>
<sequence length="76" mass="8347">MGEHTPLRDAGQSILASLIPWRWRSKSTIAIQTVAPVAIIVIAVQVIQTANRTCAFAFPVQLTRLAVNANFQCRQS</sequence>
<gene>
    <name evidence="2" type="ORF">B5P45_08820</name>
</gene>
<proteinExistence type="predicted"/>
<keyword evidence="3" id="KW-1185">Reference proteome</keyword>
<organism evidence="2 3">
    <name type="scientific">Phyllobacterium zundukense</name>
    <dbReference type="NCBI Taxonomy" id="1867719"/>
    <lineage>
        <taxon>Bacteria</taxon>
        <taxon>Pseudomonadati</taxon>
        <taxon>Pseudomonadota</taxon>
        <taxon>Alphaproteobacteria</taxon>
        <taxon>Hyphomicrobiales</taxon>
        <taxon>Phyllobacteriaceae</taxon>
        <taxon>Phyllobacterium</taxon>
    </lineage>
</organism>
<evidence type="ECO:0000313" key="3">
    <source>
        <dbReference type="Proteomes" id="UP000232163"/>
    </source>
</evidence>